<accession>A0ABW2Y985</accession>
<sequence length="100" mass="10480">MADRPASVVRDGETLRFGGALRRDSVAALWRELQGGLAGVRALDLSGVERIDSAGLALVSLLAARGEGVELHGIAEGGPIGFAELREAYRLGHGLAFVRD</sequence>
<feature type="domain" description="STAS" evidence="1">
    <location>
        <begin position="15"/>
        <end position="59"/>
    </location>
</feature>
<keyword evidence="3" id="KW-1185">Reference proteome</keyword>
<comment type="caution">
    <text evidence="2">The sequence shown here is derived from an EMBL/GenBank/DDBJ whole genome shotgun (WGS) entry which is preliminary data.</text>
</comment>
<evidence type="ECO:0000313" key="2">
    <source>
        <dbReference type="EMBL" id="MFD0724942.1"/>
    </source>
</evidence>
<reference evidence="3" key="1">
    <citation type="journal article" date="2019" name="Int. J. Syst. Evol. Microbiol.">
        <title>The Global Catalogue of Microorganisms (GCM) 10K type strain sequencing project: providing services to taxonomists for standard genome sequencing and annotation.</title>
        <authorList>
            <consortium name="The Broad Institute Genomics Platform"/>
            <consortium name="The Broad Institute Genome Sequencing Center for Infectious Disease"/>
            <person name="Wu L."/>
            <person name="Ma J."/>
        </authorList>
    </citation>
    <scope>NUCLEOTIDE SEQUENCE [LARGE SCALE GENOMIC DNA]</scope>
    <source>
        <strain evidence="3">CCUG 55585</strain>
    </source>
</reference>
<evidence type="ECO:0000313" key="3">
    <source>
        <dbReference type="Proteomes" id="UP001597110"/>
    </source>
</evidence>
<dbReference type="InterPro" id="IPR036513">
    <property type="entry name" value="STAS_dom_sf"/>
</dbReference>
<dbReference type="SUPFAM" id="SSF52091">
    <property type="entry name" value="SpoIIaa-like"/>
    <property type="match status" value="1"/>
</dbReference>
<dbReference type="InterPro" id="IPR002645">
    <property type="entry name" value="STAS_dom"/>
</dbReference>
<dbReference type="RefSeq" id="WP_386822570.1">
    <property type="nucleotide sequence ID" value="NZ_JBHTIF010000001.1"/>
</dbReference>
<proteinExistence type="predicted"/>
<evidence type="ECO:0000259" key="1">
    <source>
        <dbReference type="PROSITE" id="PS50801"/>
    </source>
</evidence>
<organism evidence="2 3">
    <name type="scientific">Lysobacter brunescens</name>
    <dbReference type="NCBI Taxonomy" id="262323"/>
    <lineage>
        <taxon>Bacteria</taxon>
        <taxon>Pseudomonadati</taxon>
        <taxon>Pseudomonadota</taxon>
        <taxon>Gammaproteobacteria</taxon>
        <taxon>Lysobacterales</taxon>
        <taxon>Lysobacteraceae</taxon>
        <taxon>Lysobacter</taxon>
    </lineage>
</organism>
<dbReference type="EMBL" id="JBHTIF010000001">
    <property type="protein sequence ID" value="MFD0724942.1"/>
    <property type="molecule type" value="Genomic_DNA"/>
</dbReference>
<gene>
    <name evidence="2" type="ORF">ACFQ0E_04935</name>
</gene>
<name>A0ABW2Y985_9GAMM</name>
<protein>
    <submittedName>
        <fullName evidence="2">STAS domain-containing protein</fullName>
    </submittedName>
</protein>
<dbReference type="Pfam" id="PF13466">
    <property type="entry name" value="STAS_2"/>
    <property type="match status" value="1"/>
</dbReference>
<dbReference type="InterPro" id="IPR058548">
    <property type="entry name" value="MlaB-like_STAS"/>
</dbReference>
<dbReference type="PROSITE" id="PS50801">
    <property type="entry name" value="STAS"/>
    <property type="match status" value="1"/>
</dbReference>
<dbReference type="Proteomes" id="UP001597110">
    <property type="component" value="Unassembled WGS sequence"/>
</dbReference>